<evidence type="ECO:0000259" key="8">
    <source>
        <dbReference type="PROSITE" id="PS50928"/>
    </source>
</evidence>
<feature type="transmembrane region" description="Helical" evidence="7">
    <location>
        <begin position="120"/>
        <end position="142"/>
    </location>
</feature>
<dbReference type="eggNOG" id="COG0395">
    <property type="taxonomic scope" value="Bacteria"/>
</dbReference>
<name>U4TH05_9LACO</name>
<evidence type="ECO:0000256" key="4">
    <source>
        <dbReference type="ARBA" id="ARBA00022692"/>
    </source>
</evidence>
<keyword evidence="5 7" id="KW-1133">Transmembrane helix</keyword>
<evidence type="ECO:0000256" key="5">
    <source>
        <dbReference type="ARBA" id="ARBA00022989"/>
    </source>
</evidence>
<feature type="domain" description="ABC transmembrane type-1" evidence="8">
    <location>
        <begin position="85"/>
        <end position="274"/>
    </location>
</feature>
<dbReference type="Pfam" id="PF00528">
    <property type="entry name" value="BPD_transp_1"/>
    <property type="match status" value="1"/>
</dbReference>
<dbReference type="AlphaFoldDB" id="U4TH05"/>
<evidence type="ECO:0000256" key="3">
    <source>
        <dbReference type="ARBA" id="ARBA00022475"/>
    </source>
</evidence>
<reference evidence="10" key="1">
    <citation type="journal article" date="2013" name="Genome Announc.">
        <title>Whole-Genome Sequencing of Lactobacillus shenzhenensis Strain LY-73T.</title>
        <authorList>
            <person name="Lin Z."/>
            <person name="Liu Z."/>
            <person name="Yang R."/>
            <person name="Zou Y."/>
            <person name="Wan D."/>
            <person name="Chen J."/>
            <person name="Guo M."/>
            <person name="Zhao J."/>
            <person name="Fang C."/>
            <person name="Yang R."/>
            <person name="Liu F."/>
        </authorList>
    </citation>
    <scope>NUCLEOTIDE SEQUENCE [LARGE SCALE GENOMIC DNA]</scope>
    <source>
        <strain evidence="10">LY-73</strain>
    </source>
</reference>
<keyword evidence="10" id="KW-1185">Reference proteome</keyword>
<proteinExistence type="inferred from homology"/>
<evidence type="ECO:0000256" key="6">
    <source>
        <dbReference type="ARBA" id="ARBA00023136"/>
    </source>
</evidence>
<evidence type="ECO:0000313" key="10">
    <source>
        <dbReference type="Proteomes" id="UP000030647"/>
    </source>
</evidence>
<organism evidence="9 10">
    <name type="scientific">Schleiferilactobacillus shenzhenensis LY-73</name>
    <dbReference type="NCBI Taxonomy" id="1231336"/>
    <lineage>
        <taxon>Bacteria</taxon>
        <taxon>Bacillati</taxon>
        <taxon>Bacillota</taxon>
        <taxon>Bacilli</taxon>
        <taxon>Lactobacillales</taxon>
        <taxon>Lactobacillaceae</taxon>
        <taxon>Schleiferilactobacillus</taxon>
    </lineage>
</organism>
<dbReference type="STRING" id="1231336.L248_1609"/>
<dbReference type="PANTHER" id="PTHR43744">
    <property type="entry name" value="ABC TRANSPORTER PERMEASE PROTEIN MG189-RELATED-RELATED"/>
    <property type="match status" value="1"/>
</dbReference>
<keyword evidence="6 7" id="KW-0472">Membrane</keyword>
<dbReference type="InterPro" id="IPR000515">
    <property type="entry name" value="MetI-like"/>
</dbReference>
<evidence type="ECO:0000256" key="2">
    <source>
        <dbReference type="ARBA" id="ARBA00022448"/>
    </source>
</evidence>
<dbReference type="Proteomes" id="UP000030647">
    <property type="component" value="Unassembled WGS sequence"/>
</dbReference>
<comment type="subcellular location">
    <subcellularLocation>
        <location evidence="1 7">Cell membrane</location>
        <topology evidence="1 7">Multi-pass membrane protein</topology>
    </subcellularLocation>
</comment>
<keyword evidence="4 7" id="KW-0812">Transmembrane</keyword>
<accession>U4TH05</accession>
<dbReference type="GO" id="GO:0055085">
    <property type="term" value="P:transmembrane transport"/>
    <property type="evidence" value="ECO:0007669"/>
    <property type="project" value="InterPro"/>
</dbReference>
<evidence type="ECO:0000313" key="9">
    <source>
        <dbReference type="EMBL" id="ERL64076.1"/>
    </source>
</evidence>
<dbReference type="CDD" id="cd06261">
    <property type="entry name" value="TM_PBP2"/>
    <property type="match status" value="1"/>
</dbReference>
<dbReference type="PROSITE" id="PS50928">
    <property type="entry name" value="ABC_TM1"/>
    <property type="match status" value="1"/>
</dbReference>
<feature type="transmembrane region" description="Helical" evidence="7">
    <location>
        <begin position="84"/>
        <end position="108"/>
    </location>
</feature>
<feature type="transmembrane region" description="Helical" evidence="7">
    <location>
        <begin position="252"/>
        <end position="273"/>
    </location>
</feature>
<dbReference type="PANTHER" id="PTHR43744:SF12">
    <property type="entry name" value="ABC TRANSPORTER PERMEASE PROTEIN MG189-RELATED"/>
    <property type="match status" value="1"/>
</dbReference>
<dbReference type="HOGENOM" id="CLU_016047_1_1_9"/>
<evidence type="ECO:0000256" key="1">
    <source>
        <dbReference type="ARBA" id="ARBA00004651"/>
    </source>
</evidence>
<evidence type="ECO:0000256" key="7">
    <source>
        <dbReference type="RuleBase" id="RU363032"/>
    </source>
</evidence>
<dbReference type="Gene3D" id="1.10.3720.10">
    <property type="entry name" value="MetI-like"/>
    <property type="match status" value="1"/>
</dbReference>
<feature type="transmembrane region" description="Helical" evidence="7">
    <location>
        <begin position="195"/>
        <end position="218"/>
    </location>
</feature>
<comment type="similarity">
    <text evidence="7">Belongs to the binding-protein-dependent transport system permease family.</text>
</comment>
<protein>
    <recommendedName>
        <fullName evidence="8">ABC transmembrane type-1 domain-containing protein</fullName>
    </recommendedName>
</protein>
<keyword evidence="2 7" id="KW-0813">Transport</keyword>
<feature type="transmembrane region" description="Helical" evidence="7">
    <location>
        <begin position="154"/>
        <end position="174"/>
    </location>
</feature>
<dbReference type="EMBL" id="KI271605">
    <property type="protein sequence ID" value="ERL64076.1"/>
    <property type="molecule type" value="Genomic_DNA"/>
</dbReference>
<dbReference type="InterPro" id="IPR035906">
    <property type="entry name" value="MetI-like_sf"/>
</dbReference>
<gene>
    <name evidence="9" type="ORF">L248_1609</name>
</gene>
<sequence length="289" mass="33144">MGDVRIMKNKRKTAREPIRLGKVIRTLIFGLFMLVMLFPLLWMISTSFKREIDVFNFPIQWIPPVFNWHNYVEVWQGNYNFPLYYWNTIKVTVAVVVIQLVISSMAAYALAKMDFKFKGFIFSMFLATMMIPDQVTIVPRFILLQTMGLLNSHAGYILMLAFSVYGVFLLRQSVITIPDSLIEAARMDGATHLQIFIQIIIPMLKSSLATLAILRFVWTWNDYQNPLIFFRDQKLFTLQLGMSQFASQAGTYYALLMAASVLAIVPLLIIFIIGQRYIMDGMTAGAVKG</sequence>
<keyword evidence="3" id="KW-1003">Cell membrane</keyword>
<dbReference type="GO" id="GO:0005886">
    <property type="term" value="C:plasma membrane"/>
    <property type="evidence" value="ECO:0007669"/>
    <property type="project" value="UniProtKB-SubCell"/>
</dbReference>
<feature type="transmembrane region" description="Helical" evidence="7">
    <location>
        <begin position="20"/>
        <end position="44"/>
    </location>
</feature>
<dbReference type="SUPFAM" id="SSF161098">
    <property type="entry name" value="MetI-like"/>
    <property type="match status" value="1"/>
</dbReference>